<accession>A0A392T7U8</accession>
<protein>
    <submittedName>
        <fullName evidence="1">Uncharacterized protein</fullName>
    </submittedName>
</protein>
<dbReference type="AlphaFoldDB" id="A0A392T7U8"/>
<name>A0A392T7U8_9FABA</name>
<evidence type="ECO:0000313" key="1">
    <source>
        <dbReference type="EMBL" id="MCI56487.1"/>
    </source>
</evidence>
<keyword evidence="2" id="KW-1185">Reference proteome</keyword>
<feature type="non-terminal residue" evidence="1">
    <location>
        <position position="1"/>
    </location>
</feature>
<proteinExistence type="predicted"/>
<dbReference type="EMBL" id="LXQA010513077">
    <property type="protein sequence ID" value="MCI56487.1"/>
    <property type="molecule type" value="Genomic_DNA"/>
</dbReference>
<comment type="caution">
    <text evidence="1">The sequence shown here is derived from an EMBL/GenBank/DDBJ whole genome shotgun (WGS) entry which is preliminary data.</text>
</comment>
<evidence type="ECO:0000313" key="2">
    <source>
        <dbReference type="Proteomes" id="UP000265520"/>
    </source>
</evidence>
<organism evidence="1 2">
    <name type="scientific">Trifolium medium</name>
    <dbReference type="NCBI Taxonomy" id="97028"/>
    <lineage>
        <taxon>Eukaryota</taxon>
        <taxon>Viridiplantae</taxon>
        <taxon>Streptophyta</taxon>
        <taxon>Embryophyta</taxon>
        <taxon>Tracheophyta</taxon>
        <taxon>Spermatophyta</taxon>
        <taxon>Magnoliopsida</taxon>
        <taxon>eudicotyledons</taxon>
        <taxon>Gunneridae</taxon>
        <taxon>Pentapetalae</taxon>
        <taxon>rosids</taxon>
        <taxon>fabids</taxon>
        <taxon>Fabales</taxon>
        <taxon>Fabaceae</taxon>
        <taxon>Papilionoideae</taxon>
        <taxon>50 kb inversion clade</taxon>
        <taxon>NPAAA clade</taxon>
        <taxon>Hologalegina</taxon>
        <taxon>IRL clade</taxon>
        <taxon>Trifolieae</taxon>
        <taxon>Trifolium</taxon>
    </lineage>
</organism>
<dbReference type="Proteomes" id="UP000265520">
    <property type="component" value="Unassembled WGS sequence"/>
</dbReference>
<sequence>TILQATPYSLQPRIVALRPPEELLASDYPWNF</sequence>
<reference evidence="1 2" key="1">
    <citation type="journal article" date="2018" name="Front. Plant Sci.">
        <title>Red Clover (Trifolium pratense) and Zigzag Clover (T. medium) - A Picture of Genomic Similarities and Differences.</title>
        <authorList>
            <person name="Dluhosova J."/>
            <person name="Istvanek J."/>
            <person name="Nedelnik J."/>
            <person name="Repkova J."/>
        </authorList>
    </citation>
    <scope>NUCLEOTIDE SEQUENCE [LARGE SCALE GENOMIC DNA]</scope>
    <source>
        <strain evidence="2">cv. 10/8</strain>
        <tissue evidence="1">Leaf</tissue>
    </source>
</reference>